<organism evidence="1">
    <name type="scientific">marine sediment metagenome</name>
    <dbReference type="NCBI Taxonomy" id="412755"/>
    <lineage>
        <taxon>unclassified sequences</taxon>
        <taxon>metagenomes</taxon>
        <taxon>ecological metagenomes</taxon>
    </lineage>
</organism>
<reference evidence="1" key="1">
    <citation type="journal article" date="2015" name="Nature">
        <title>Complex archaea that bridge the gap between prokaryotes and eukaryotes.</title>
        <authorList>
            <person name="Spang A."/>
            <person name="Saw J.H."/>
            <person name="Jorgensen S.L."/>
            <person name="Zaremba-Niedzwiedzka K."/>
            <person name="Martijn J."/>
            <person name="Lind A.E."/>
            <person name="van Eijk R."/>
            <person name="Schleper C."/>
            <person name="Guy L."/>
            <person name="Ettema T.J."/>
        </authorList>
    </citation>
    <scope>NUCLEOTIDE SEQUENCE</scope>
</reference>
<sequence length="88" mass="10531">MVLKAGQKVWYINNTWNELKEGVLVSRRAQPLSDEHPTLYVKDEYSRYRILTNWVFTTKEKGRAGLKGQIQRDIQRKKKEVKRLEKKL</sequence>
<protein>
    <submittedName>
        <fullName evidence="1">Uncharacterized protein</fullName>
    </submittedName>
</protein>
<accession>A0A0F9RTL5</accession>
<dbReference type="AlphaFoldDB" id="A0A0F9RTL5"/>
<gene>
    <name evidence="1" type="ORF">LCGC14_0855420</name>
</gene>
<dbReference type="EMBL" id="LAZR01002573">
    <property type="protein sequence ID" value="KKN28306.1"/>
    <property type="molecule type" value="Genomic_DNA"/>
</dbReference>
<evidence type="ECO:0000313" key="1">
    <source>
        <dbReference type="EMBL" id="KKN28306.1"/>
    </source>
</evidence>
<proteinExistence type="predicted"/>
<comment type="caution">
    <text evidence="1">The sequence shown here is derived from an EMBL/GenBank/DDBJ whole genome shotgun (WGS) entry which is preliminary data.</text>
</comment>
<name>A0A0F9RTL5_9ZZZZ</name>